<proteinExistence type="predicted"/>
<dbReference type="EMBL" id="VDMD01000020">
    <property type="protein sequence ID" value="TRM60827.1"/>
    <property type="molecule type" value="Genomic_DNA"/>
</dbReference>
<evidence type="ECO:0000313" key="1">
    <source>
        <dbReference type="EMBL" id="TRM60827.1"/>
    </source>
</evidence>
<organism evidence="1 2">
    <name type="scientific">Schizophyllum amplum</name>
    <dbReference type="NCBI Taxonomy" id="97359"/>
    <lineage>
        <taxon>Eukaryota</taxon>
        <taxon>Fungi</taxon>
        <taxon>Dikarya</taxon>
        <taxon>Basidiomycota</taxon>
        <taxon>Agaricomycotina</taxon>
        <taxon>Agaricomycetes</taxon>
        <taxon>Agaricomycetidae</taxon>
        <taxon>Agaricales</taxon>
        <taxon>Schizophyllaceae</taxon>
        <taxon>Schizophyllum</taxon>
    </lineage>
</organism>
<keyword evidence="2" id="KW-1185">Reference proteome</keyword>
<sequence>MLVQIEQELIDGRTLYEHIAGHVAIFLEIPRAQPRKIGHRRDMADLPILDNHAGLKRR</sequence>
<name>A0A550C7R5_9AGAR</name>
<gene>
    <name evidence="1" type="ORF">BD626DRAFT_503993</name>
</gene>
<accession>A0A550C7R5</accession>
<evidence type="ECO:0000313" key="2">
    <source>
        <dbReference type="Proteomes" id="UP000320762"/>
    </source>
</evidence>
<dbReference type="Proteomes" id="UP000320762">
    <property type="component" value="Unassembled WGS sequence"/>
</dbReference>
<comment type="caution">
    <text evidence="1">The sequence shown here is derived from an EMBL/GenBank/DDBJ whole genome shotgun (WGS) entry which is preliminary data.</text>
</comment>
<protein>
    <submittedName>
        <fullName evidence="1">Uncharacterized protein</fullName>
    </submittedName>
</protein>
<dbReference type="AlphaFoldDB" id="A0A550C7R5"/>
<reference evidence="1 2" key="1">
    <citation type="journal article" date="2019" name="New Phytol.">
        <title>Comparative genomics reveals unique wood-decay strategies and fruiting body development in the Schizophyllaceae.</title>
        <authorList>
            <person name="Almasi E."/>
            <person name="Sahu N."/>
            <person name="Krizsan K."/>
            <person name="Balint B."/>
            <person name="Kovacs G.M."/>
            <person name="Kiss B."/>
            <person name="Cseklye J."/>
            <person name="Drula E."/>
            <person name="Henrissat B."/>
            <person name="Nagy I."/>
            <person name="Chovatia M."/>
            <person name="Adam C."/>
            <person name="LaButti K."/>
            <person name="Lipzen A."/>
            <person name="Riley R."/>
            <person name="Grigoriev I.V."/>
            <person name="Nagy L.G."/>
        </authorList>
    </citation>
    <scope>NUCLEOTIDE SEQUENCE [LARGE SCALE GENOMIC DNA]</scope>
    <source>
        <strain evidence="1 2">NL-1724</strain>
    </source>
</reference>